<evidence type="ECO:0000313" key="4">
    <source>
        <dbReference type="Proteomes" id="UP000554235"/>
    </source>
</evidence>
<proteinExistence type="predicted"/>
<sequence>MPINLFKKLKLKPVLETGSKVAENAEASNSVPSSTTGSKNSQASSTAVKQLSQDLKFTLNTLDSQKVGDFRDFKNKRLVQLKKGAENYTNSNVNESTAKSWSCSPEEAKLIWTACCCSRDVNGEGDNQYTAGLVLREEMKPSMLGTKKRVCIWNDTAKGILIVAVRGSKAPVDHMVNLAHTTDANHLTARELAGSHDGYLSCTEALIPGLQATFEKHVRDDEQIRHVLFTGESSGGAVASLLFFHFASQSSEIFGAAKLSLITFGCPPVTSQNLTTDAEGLSRGGLVLSLVNEGDFITRASEPYVRSILKLYRRHIDKGNVEAAGESGEWRLPGPSLYRYQYQIGRIVLLRPSLVLKDRSTPGCSEDGSKSECLELEYSDFARLLFCDFDVHKGSKYMERVEALKDKYDRPTS</sequence>
<dbReference type="OrthoDB" id="426718at2759"/>
<dbReference type="GO" id="GO:0006629">
    <property type="term" value="P:lipid metabolic process"/>
    <property type="evidence" value="ECO:0007669"/>
    <property type="project" value="InterPro"/>
</dbReference>
<dbReference type="EMBL" id="JAADYS010002152">
    <property type="protein sequence ID" value="KAF4459525.1"/>
    <property type="molecule type" value="Genomic_DNA"/>
</dbReference>
<dbReference type="InterPro" id="IPR029058">
    <property type="entry name" value="AB_hydrolase_fold"/>
</dbReference>
<reference evidence="3 4" key="1">
    <citation type="submission" date="2020-01" db="EMBL/GenBank/DDBJ databases">
        <title>Identification and distribution of gene clusters putatively required for synthesis of sphingolipid metabolism inhibitors in phylogenetically diverse species of the filamentous fungus Fusarium.</title>
        <authorList>
            <person name="Kim H.-S."/>
            <person name="Busman M."/>
            <person name="Brown D.W."/>
            <person name="Divon H."/>
            <person name="Uhlig S."/>
            <person name="Proctor R.H."/>
        </authorList>
    </citation>
    <scope>NUCLEOTIDE SEQUENCE [LARGE SCALE GENOMIC DNA]</scope>
    <source>
        <strain evidence="3 4">NRRL 20459</strain>
    </source>
</reference>
<evidence type="ECO:0000259" key="2">
    <source>
        <dbReference type="Pfam" id="PF01764"/>
    </source>
</evidence>
<name>A0A8H4P548_9HYPO</name>
<gene>
    <name evidence="3" type="ORF">FALBO_13713</name>
</gene>
<feature type="region of interest" description="Disordered" evidence="1">
    <location>
        <begin position="23"/>
        <end position="45"/>
    </location>
</feature>
<keyword evidence="4" id="KW-1185">Reference proteome</keyword>
<organism evidence="3 4">
    <name type="scientific">Fusarium albosuccineum</name>
    <dbReference type="NCBI Taxonomy" id="1237068"/>
    <lineage>
        <taxon>Eukaryota</taxon>
        <taxon>Fungi</taxon>
        <taxon>Dikarya</taxon>
        <taxon>Ascomycota</taxon>
        <taxon>Pezizomycotina</taxon>
        <taxon>Sordariomycetes</taxon>
        <taxon>Hypocreomycetidae</taxon>
        <taxon>Hypocreales</taxon>
        <taxon>Nectriaceae</taxon>
        <taxon>Fusarium</taxon>
        <taxon>Fusarium decemcellulare species complex</taxon>
    </lineage>
</organism>
<evidence type="ECO:0000313" key="3">
    <source>
        <dbReference type="EMBL" id="KAF4459525.1"/>
    </source>
</evidence>
<feature type="compositionally biased region" description="Polar residues" evidence="1">
    <location>
        <begin position="26"/>
        <end position="45"/>
    </location>
</feature>
<feature type="domain" description="Fungal lipase-type" evidence="2">
    <location>
        <begin position="162"/>
        <end position="301"/>
    </location>
</feature>
<dbReference type="InterPro" id="IPR002921">
    <property type="entry name" value="Fungal_lipase-type"/>
</dbReference>
<comment type="caution">
    <text evidence="3">The sequence shown here is derived from an EMBL/GenBank/DDBJ whole genome shotgun (WGS) entry which is preliminary data.</text>
</comment>
<dbReference type="Pfam" id="PF01764">
    <property type="entry name" value="Lipase_3"/>
    <property type="match status" value="1"/>
</dbReference>
<dbReference type="Proteomes" id="UP000554235">
    <property type="component" value="Unassembled WGS sequence"/>
</dbReference>
<dbReference type="SUPFAM" id="SSF53474">
    <property type="entry name" value="alpha/beta-Hydrolases"/>
    <property type="match status" value="1"/>
</dbReference>
<dbReference type="Gene3D" id="3.40.50.1820">
    <property type="entry name" value="alpha/beta hydrolase"/>
    <property type="match status" value="1"/>
</dbReference>
<protein>
    <submittedName>
        <fullName evidence="3">Lipase class 3</fullName>
    </submittedName>
</protein>
<dbReference type="AlphaFoldDB" id="A0A8H4P548"/>
<evidence type="ECO:0000256" key="1">
    <source>
        <dbReference type="SAM" id="MobiDB-lite"/>
    </source>
</evidence>
<accession>A0A8H4P548</accession>